<proteinExistence type="predicted"/>
<feature type="region of interest" description="Disordered" evidence="1">
    <location>
        <begin position="15"/>
        <end position="35"/>
    </location>
</feature>
<evidence type="ECO:0000313" key="2">
    <source>
        <dbReference type="EMBL" id="KAF1944830.1"/>
    </source>
</evidence>
<keyword evidence="3" id="KW-1185">Reference proteome</keyword>
<sequence length="286" mass="31628">MPWYVISQAKLHPISRGHDLPEGENSGQTPTNLLPRTWKSDAARNGCWSLVKQLSSLRLSQLCIFTGNPSNGFWNQSEGYMSSASFLHPGSDTPRKTCIFAKPETSCIPIMVGTMAASATEPYAFRTVESGRSGDAATRALCTSPNWWLALGDVSKNLRTRQLKTRYYIIKLSWPIKIFHPPKARSAIWPASVPVLTRYDPELSTTISPGLPLESLFTNSQLRLCIAMMRCDPIGRRGLGPQVPRRHFASATSESRVEHEGHDQLLLLLLACGPATPLWSFHVAGN</sequence>
<feature type="compositionally biased region" description="Polar residues" evidence="1">
    <location>
        <begin position="25"/>
        <end position="34"/>
    </location>
</feature>
<protein>
    <submittedName>
        <fullName evidence="2">Uncharacterized protein</fullName>
    </submittedName>
</protein>
<dbReference type="EMBL" id="ML976014">
    <property type="protein sequence ID" value="KAF1944830.1"/>
    <property type="molecule type" value="Genomic_DNA"/>
</dbReference>
<reference evidence="2" key="1">
    <citation type="journal article" date="2020" name="Stud. Mycol.">
        <title>101 Dothideomycetes genomes: a test case for predicting lifestyles and emergence of pathogens.</title>
        <authorList>
            <person name="Haridas S."/>
            <person name="Albert R."/>
            <person name="Binder M."/>
            <person name="Bloem J."/>
            <person name="Labutti K."/>
            <person name="Salamov A."/>
            <person name="Andreopoulos B."/>
            <person name="Baker S."/>
            <person name="Barry K."/>
            <person name="Bills G."/>
            <person name="Bluhm B."/>
            <person name="Cannon C."/>
            <person name="Castanera R."/>
            <person name="Culley D."/>
            <person name="Daum C."/>
            <person name="Ezra D."/>
            <person name="Gonzalez J."/>
            <person name="Henrissat B."/>
            <person name="Kuo A."/>
            <person name="Liang C."/>
            <person name="Lipzen A."/>
            <person name="Lutzoni F."/>
            <person name="Magnuson J."/>
            <person name="Mondo S."/>
            <person name="Nolan M."/>
            <person name="Ohm R."/>
            <person name="Pangilinan J."/>
            <person name="Park H.-J."/>
            <person name="Ramirez L."/>
            <person name="Alfaro M."/>
            <person name="Sun H."/>
            <person name="Tritt A."/>
            <person name="Yoshinaga Y."/>
            <person name="Zwiers L.-H."/>
            <person name="Turgeon B."/>
            <person name="Goodwin S."/>
            <person name="Spatafora J."/>
            <person name="Crous P."/>
            <person name="Grigoriev I."/>
        </authorList>
    </citation>
    <scope>NUCLEOTIDE SEQUENCE</scope>
    <source>
        <strain evidence="2">CBS 161.51</strain>
    </source>
</reference>
<name>A0A6A5SXZ2_9PLEO</name>
<evidence type="ECO:0000256" key="1">
    <source>
        <dbReference type="SAM" id="MobiDB-lite"/>
    </source>
</evidence>
<gene>
    <name evidence="2" type="ORF">EJ02DRAFT_452166</name>
</gene>
<organism evidence="2 3">
    <name type="scientific">Clathrospora elynae</name>
    <dbReference type="NCBI Taxonomy" id="706981"/>
    <lineage>
        <taxon>Eukaryota</taxon>
        <taxon>Fungi</taxon>
        <taxon>Dikarya</taxon>
        <taxon>Ascomycota</taxon>
        <taxon>Pezizomycotina</taxon>
        <taxon>Dothideomycetes</taxon>
        <taxon>Pleosporomycetidae</taxon>
        <taxon>Pleosporales</taxon>
        <taxon>Diademaceae</taxon>
        <taxon>Clathrospora</taxon>
    </lineage>
</organism>
<dbReference type="AlphaFoldDB" id="A0A6A5SXZ2"/>
<evidence type="ECO:0000313" key="3">
    <source>
        <dbReference type="Proteomes" id="UP000800038"/>
    </source>
</evidence>
<accession>A0A6A5SXZ2</accession>
<dbReference type="Proteomes" id="UP000800038">
    <property type="component" value="Unassembled WGS sequence"/>
</dbReference>